<reference evidence="3" key="1">
    <citation type="submission" date="2018-05" db="EMBL/GenBank/DDBJ databases">
        <authorList>
            <person name="Lanie J.A."/>
            <person name="Ng W.-L."/>
            <person name="Kazmierczak K.M."/>
            <person name="Andrzejewski T.M."/>
            <person name="Davidsen T.M."/>
            <person name="Wayne K.J."/>
            <person name="Tettelin H."/>
            <person name="Glass J.I."/>
            <person name="Rusch D."/>
            <person name="Podicherti R."/>
            <person name="Tsui H.-C.T."/>
            <person name="Winkler M.E."/>
        </authorList>
    </citation>
    <scope>NUCLEOTIDE SEQUENCE</scope>
</reference>
<dbReference type="PROSITE" id="PS50977">
    <property type="entry name" value="HTH_TETR_2"/>
    <property type="match status" value="1"/>
</dbReference>
<organism evidence="3">
    <name type="scientific">marine metagenome</name>
    <dbReference type="NCBI Taxonomy" id="408172"/>
    <lineage>
        <taxon>unclassified sequences</taxon>
        <taxon>metagenomes</taxon>
        <taxon>ecological metagenomes</taxon>
    </lineage>
</organism>
<dbReference type="Pfam" id="PF08359">
    <property type="entry name" value="TetR_C_4"/>
    <property type="match status" value="1"/>
</dbReference>
<dbReference type="Gene3D" id="1.10.10.60">
    <property type="entry name" value="Homeodomain-like"/>
    <property type="match status" value="1"/>
</dbReference>
<evidence type="ECO:0000256" key="1">
    <source>
        <dbReference type="ARBA" id="ARBA00023125"/>
    </source>
</evidence>
<dbReference type="Pfam" id="PF00440">
    <property type="entry name" value="TetR_N"/>
    <property type="match status" value="1"/>
</dbReference>
<dbReference type="AlphaFoldDB" id="A0A382WYP2"/>
<protein>
    <recommendedName>
        <fullName evidence="2">HTH tetR-type domain-containing protein</fullName>
    </recommendedName>
</protein>
<dbReference type="PANTHER" id="PTHR43479">
    <property type="entry name" value="ACREF/ENVCD OPERON REPRESSOR-RELATED"/>
    <property type="match status" value="1"/>
</dbReference>
<dbReference type="Gene3D" id="1.10.357.10">
    <property type="entry name" value="Tetracycline Repressor, domain 2"/>
    <property type="match status" value="1"/>
</dbReference>
<feature type="domain" description="HTH tetR-type" evidence="2">
    <location>
        <begin position="7"/>
        <end position="67"/>
    </location>
</feature>
<keyword evidence="1" id="KW-0238">DNA-binding</keyword>
<dbReference type="SUPFAM" id="SSF46689">
    <property type="entry name" value="Homeodomain-like"/>
    <property type="match status" value="1"/>
</dbReference>
<dbReference type="InterPro" id="IPR013570">
    <property type="entry name" value="Tscrpt_reg_YsiA_C"/>
</dbReference>
<accession>A0A382WYP2</accession>
<evidence type="ECO:0000313" key="3">
    <source>
        <dbReference type="EMBL" id="SVD64027.1"/>
    </source>
</evidence>
<evidence type="ECO:0000259" key="2">
    <source>
        <dbReference type="PROSITE" id="PS50977"/>
    </source>
</evidence>
<dbReference type="PRINTS" id="PR00455">
    <property type="entry name" value="HTHTETR"/>
</dbReference>
<gene>
    <name evidence="3" type="ORF">METZ01_LOCUS416881</name>
</gene>
<dbReference type="SUPFAM" id="SSF48498">
    <property type="entry name" value="Tetracyclin repressor-like, C-terminal domain"/>
    <property type="match status" value="1"/>
</dbReference>
<dbReference type="EMBL" id="UINC01163620">
    <property type="protein sequence ID" value="SVD64027.1"/>
    <property type="molecule type" value="Genomic_DNA"/>
</dbReference>
<proteinExistence type="predicted"/>
<dbReference type="InterPro" id="IPR036271">
    <property type="entry name" value="Tet_transcr_reg_TetR-rel_C_sf"/>
</dbReference>
<dbReference type="GO" id="GO:0003677">
    <property type="term" value="F:DNA binding"/>
    <property type="evidence" value="ECO:0007669"/>
    <property type="project" value="UniProtKB-KW"/>
</dbReference>
<dbReference type="InterPro" id="IPR001647">
    <property type="entry name" value="HTH_TetR"/>
</dbReference>
<dbReference type="InterPro" id="IPR050624">
    <property type="entry name" value="HTH-type_Tx_Regulator"/>
</dbReference>
<sequence>MNETKQIQRKEQIMDAALKTIVQKGFEKSRMDDIVTLSNLSKGAIYWYYKSKKDVYLDLINYWVLRYSAVINHLIEEDHSAADQLKSLFHYFTKQFENDPSLYKALVEFWTLAGRDKDFQKKLNKVYSNFLVLLEDIISRGVETGEFKNLNVQITALSIMVNIEGIIWFTLFETNGISAREYIDTITDFILSGITNKSKTKGSLNESN</sequence>
<dbReference type="PANTHER" id="PTHR43479:SF11">
    <property type="entry name" value="ACREF_ENVCD OPERON REPRESSOR-RELATED"/>
    <property type="match status" value="1"/>
</dbReference>
<dbReference type="InterPro" id="IPR009057">
    <property type="entry name" value="Homeodomain-like_sf"/>
</dbReference>
<name>A0A382WYP2_9ZZZZ</name>